<sequence length="218" mass="25809">MGKITVKHYVNEKLKPRIIGLDRYYPLYIQVTFNRKNYNFKSNISEKEGYLNEIGFILGELNTQIDSEIKLIERTIEYYEQGKFKILNSKSIKLLSRSLLDIWEDLIIELFFEESKKLPKYFDREYVKASHIVELNDFVFEMKGKDLISDYSKDLKVLYYGLYDGYLSQGTIYNYGIITGSVADLLYNIDRQNEINEGLGKFNENLYKVLKERIEGKF</sequence>
<evidence type="ECO:0000313" key="1">
    <source>
        <dbReference type="EMBL" id="NME66604.1"/>
    </source>
</evidence>
<keyword evidence="2" id="KW-1185">Reference proteome</keyword>
<dbReference type="RefSeq" id="WP_169654350.1">
    <property type="nucleotide sequence ID" value="NZ_JABANE010000002.1"/>
</dbReference>
<name>A0A7X9RSY6_9BACT</name>
<gene>
    <name evidence="1" type="ORF">HHU12_01385</name>
</gene>
<protein>
    <submittedName>
        <fullName evidence="1">Uncharacterized protein</fullName>
    </submittedName>
</protein>
<evidence type="ECO:0000313" key="2">
    <source>
        <dbReference type="Proteomes" id="UP000576082"/>
    </source>
</evidence>
<dbReference type="EMBL" id="JABANE010000002">
    <property type="protein sequence ID" value="NME66604.1"/>
    <property type="molecule type" value="Genomic_DNA"/>
</dbReference>
<proteinExistence type="predicted"/>
<dbReference type="Proteomes" id="UP000576082">
    <property type="component" value="Unassembled WGS sequence"/>
</dbReference>
<reference evidence="1 2" key="1">
    <citation type="submission" date="2020-04" db="EMBL/GenBank/DDBJ databases">
        <title>Flammeovirga sp. SR4, a novel species isolated from seawater.</title>
        <authorList>
            <person name="Wang X."/>
        </authorList>
    </citation>
    <scope>NUCLEOTIDE SEQUENCE [LARGE SCALE GENOMIC DNA]</scope>
    <source>
        <strain evidence="1 2">ATCC 23126</strain>
    </source>
</reference>
<organism evidence="1 2">
    <name type="scientific">Flammeovirga aprica JL-4</name>
    <dbReference type="NCBI Taxonomy" id="694437"/>
    <lineage>
        <taxon>Bacteria</taxon>
        <taxon>Pseudomonadati</taxon>
        <taxon>Bacteroidota</taxon>
        <taxon>Cytophagia</taxon>
        <taxon>Cytophagales</taxon>
        <taxon>Flammeovirgaceae</taxon>
        <taxon>Flammeovirga</taxon>
    </lineage>
</organism>
<comment type="caution">
    <text evidence="1">The sequence shown here is derived from an EMBL/GenBank/DDBJ whole genome shotgun (WGS) entry which is preliminary data.</text>
</comment>
<accession>A0A7X9RSY6</accession>
<dbReference type="AlphaFoldDB" id="A0A7X9RSY6"/>